<gene>
    <name evidence="1" type="primary">RASGRP1</name>
    <name evidence="1" type="ORF">CM83_40970</name>
</gene>
<name>A0A0A9WL15_LYGHE</name>
<reference evidence="1" key="1">
    <citation type="journal article" date="2014" name="PLoS ONE">
        <title>Transcriptome-Based Identification of ABC Transporters in the Western Tarnished Plant Bug Lygus hesperus.</title>
        <authorList>
            <person name="Hull J.J."/>
            <person name="Chaney K."/>
            <person name="Geib S.M."/>
            <person name="Fabrick J.A."/>
            <person name="Brent C.S."/>
            <person name="Walsh D."/>
            <person name="Lavine L.C."/>
        </authorList>
    </citation>
    <scope>NUCLEOTIDE SEQUENCE</scope>
</reference>
<accession>A0A0A9WL15</accession>
<reference evidence="1" key="2">
    <citation type="submission" date="2014-07" db="EMBL/GenBank/DDBJ databases">
        <authorList>
            <person name="Hull J."/>
        </authorList>
    </citation>
    <scope>NUCLEOTIDE SEQUENCE</scope>
</reference>
<dbReference type="EMBL" id="GBHO01035513">
    <property type="protein sequence ID" value="JAG08091.1"/>
    <property type="molecule type" value="Transcribed_RNA"/>
</dbReference>
<proteinExistence type="predicted"/>
<protein>
    <submittedName>
        <fullName evidence="1">RAS guanyl-releasing protein 1</fullName>
    </submittedName>
</protein>
<organism evidence="1">
    <name type="scientific">Lygus hesperus</name>
    <name type="common">Western plant bug</name>
    <dbReference type="NCBI Taxonomy" id="30085"/>
    <lineage>
        <taxon>Eukaryota</taxon>
        <taxon>Metazoa</taxon>
        <taxon>Ecdysozoa</taxon>
        <taxon>Arthropoda</taxon>
        <taxon>Hexapoda</taxon>
        <taxon>Insecta</taxon>
        <taxon>Pterygota</taxon>
        <taxon>Neoptera</taxon>
        <taxon>Paraneoptera</taxon>
        <taxon>Hemiptera</taxon>
        <taxon>Heteroptera</taxon>
        <taxon>Panheteroptera</taxon>
        <taxon>Cimicomorpha</taxon>
        <taxon>Miridae</taxon>
        <taxon>Mirini</taxon>
        <taxon>Lygus</taxon>
    </lineage>
</organism>
<sequence length="112" mass="12547">NMGVRFQPHCTFSLVSQELKKLIIFNFSRSKTNTVIFPSSSPSTPQLLMKLLPIMNISLYVIHVLSSLISIDSSCIQLFTTKPQLCASDITLTIKFQTLTIIISNSDFFGNM</sequence>
<evidence type="ECO:0000313" key="1">
    <source>
        <dbReference type="EMBL" id="JAG08091.1"/>
    </source>
</evidence>
<feature type="non-terminal residue" evidence="1">
    <location>
        <position position="1"/>
    </location>
</feature>
<dbReference type="AlphaFoldDB" id="A0A0A9WL15"/>